<feature type="domain" description="vWA-MoxR associated protein N-terminal HTH" evidence="1">
    <location>
        <begin position="1"/>
        <end position="83"/>
    </location>
</feature>
<keyword evidence="3" id="KW-1185">Reference proteome</keyword>
<dbReference type="InterPro" id="IPR058651">
    <property type="entry name" value="HTH_VMAP-M9"/>
</dbReference>
<sequence>MDVQAIITYLDELVFKQTGKHLDSLQVAILKGVFNGQKYTDIAKDYNCTAGHTKDEAYVLWDMLSKVLGEDLNKSNLRAIVERVIATNSNLLGNFVQVGSINLCSNPLIEETDILVPDEKNTISIKSVQKIAKLQAVPRLIKLGLTLEQIAEALDLSLDEVQQAM</sequence>
<name>A0A2T1LRJ3_9CHRO</name>
<reference evidence="2 3" key="2">
    <citation type="submission" date="2018-03" db="EMBL/GenBank/DDBJ databases">
        <authorList>
            <person name="Keele B.F."/>
        </authorList>
    </citation>
    <scope>NUCLEOTIDE SEQUENCE [LARGE SCALE GENOMIC DNA]</scope>
    <source>
        <strain evidence="2 3">CCALA 016</strain>
    </source>
</reference>
<dbReference type="EMBL" id="PXOH01000045">
    <property type="protein sequence ID" value="PSF31334.1"/>
    <property type="molecule type" value="Genomic_DNA"/>
</dbReference>
<dbReference type="OrthoDB" id="5522963at2"/>
<evidence type="ECO:0000313" key="2">
    <source>
        <dbReference type="EMBL" id="PSF31334.1"/>
    </source>
</evidence>
<organism evidence="2 3">
    <name type="scientific">Aphanothece hegewaldii CCALA 016</name>
    <dbReference type="NCBI Taxonomy" id="2107694"/>
    <lineage>
        <taxon>Bacteria</taxon>
        <taxon>Bacillati</taxon>
        <taxon>Cyanobacteriota</taxon>
        <taxon>Cyanophyceae</taxon>
        <taxon>Oscillatoriophycideae</taxon>
        <taxon>Chroococcales</taxon>
        <taxon>Aphanothecaceae</taxon>
        <taxon>Aphanothece</taxon>
    </lineage>
</organism>
<accession>A0A2T1LRJ3</accession>
<dbReference type="Proteomes" id="UP000239001">
    <property type="component" value="Unassembled WGS sequence"/>
</dbReference>
<protein>
    <recommendedName>
        <fullName evidence="1">vWA-MoxR associated protein N-terminal HTH domain-containing protein</fullName>
    </recommendedName>
</protein>
<proteinExistence type="predicted"/>
<comment type="caution">
    <text evidence="2">The sequence shown here is derived from an EMBL/GenBank/DDBJ whole genome shotgun (WGS) entry which is preliminary data.</text>
</comment>
<dbReference type="Pfam" id="PF26355">
    <property type="entry name" value="HTH_VMAP-M9"/>
    <property type="match status" value="1"/>
</dbReference>
<dbReference type="RefSeq" id="WP_106459222.1">
    <property type="nucleotide sequence ID" value="NZ_PXOH01000045.1"/>
</dbReference>
<evidence type="ECO:0000313" key="3">
    <source>
        <dbReference type="Proteomes" id="UP000239001"/>
    </source>
</evidence>
<gene>
    <name evidence="2" type="ORF">C7H19_22845</name>
</gene>
<dbReference type="AlphaFoldDB" id="A0A2T1LRJ3"/>
<reference evidence="2 3" key="1">
    <citation type="submission" date="2018-03" db="EMBL/GenBank/DDBJ databases">
        <title>The ancient ancestry and fast evolution of plastids.</title>
        <authorList>
            <person name="Moore K.R."/>
            <person name="Magnabosco C."/>
            <person name="Momper L."/>
            <person name="Gold D.A."/>
            <person name="Bosak T."/>
            <person name="Fournier G.P."/>
        </authorList>
    </citation>
    <scope>NUCLEOTIDE SEQUENCE [LARGE SCALE GENOMIC DNA]</scope>
    <source>
        <strain evidence="2 3">CCALA 016</strain>
    </source>
</reference>
<evidence type="ECO:0000259" key="1">
    <source>
        <dbReference type="Pfam" id="PF26355"/>
    </source>
</evidence>